<dbReference type="InterPro" id="IPR050770">
    <property type="entry name" value="Intradiol_RC_Dioxygenase"/>
</dbReference>
<comment type="similarity">
    <text evidence="2">Belongs to the intradiol ring-cleavage dioxygenase family.</text>
</comment>
<dbReference type="Pfam" id="PF00775">
    <property type="entry name" value="Dioxygenase_C"/>
    <property type="match status" value="1"/>
</dbReference>
<feature type="domain" description="Intradiol ring-cleavage dioxygenases" evidence="7">
    <location>
        <begin position="126"/>
        <end position="154"/>
    </location>
</feature>
<dbReference type="InterPro" id="IPR007535">
    <property type="entry name" value="Catechol_dOase_N"/>
</dbReference>
<dbReference type="PROSITE" id="PS00083">
    <property type="entry name" value="INTRADIOL_DIOXYGENAS"/>
    <property type="match status" value="1"/>
</dbReference>
<evidence type="ECO:0000256" key="5">
    <source>
        <dbReference type="ARBA" id="ARBA00023002"/>
    </source>
</evidence>
<accession>A0A3P2A1H0</accession>
<dbReference type="GO" id="GO:0018576">
    <property type="term" value="F:catechol 1,2-dioxygenase activity"/>
    <property type="evidence" value="ECO:0007669"/>
    <property type="project" value="InterPro"/>
</dbReference>
<reference evidence="8 9" key="1">
    <citation type="submission" date="2018-11" db="EMBL/GenBank/DDBJ databases">
        <title>Genomes From Bacteria Associated with the Canine Oral Cavity: a Test Case for Automated Genome-Based Taxonomic Assignment.</title>
        <authorList>
            <person name="Coil D.A."/>
            <person name="Jospin G."/>
            <person name="Darling A.E."/>
            <person name="Wallis C."/>
            <person name="Davis I.J."/>
            <person name="Harris S."/>
            <person name="Eisen J.A."/>
            <person name="Holcombe L.J."/>
            <person name="O'Flynn C."/>
        </authorList>
    </citation>
    <scope>NUCLEOTIDE SEQUENCE [LARGE SCALE GENOMIC DNA]</scope>
    <source>
        <strain evidence="8 9">COT-280</strain>
    </source>
</reference>
<evidence type="ECO:0000256" key="3">
    <source>
        <dbReference type="ARBA" id="ARBA00022723"/>
    </source>
</evidence>
<dbReference type="Proteomes" id="UP000269923">
    <property type="component" value="Unassembled WGS sequence"/>
</dbReference>
<evidence type="ECO:0000256" key="6">
    <source>
        <dbReference type="ARBA" id="ARBA00023004"/>
    </source>
</evidence>
<evidence type="ECO:0000259" key="7">
    <source>
        <dbReference type="PROSITE" id="PS00083"/>
    </source>
</evidence>
<dbReference type="EMBL" id="RQYC01000020">
    <property type="protein sequence ID" value="RRD89247.1"/>
    <property type="molecule type" value="Genomic_DNA"/>
</dbReference>
<evidence type="ECO:0000313" key="8">
    <source>
        <dbReference type="EMBL" id="RRD89247.1"/>
    </source>
</evidence>
<dbReference type="AlphaFoldDB" id="A0A3P2A1H0"/>
<keyword evidence="6" id="KW-0408">Iron</keyword>
<name>A0A3P2A1H0_9NEIS</name>
<dbReference type="Gene3D" id="2.60.130.10">
    <property type="entry name" value="Aromatic compound dioxygenase"/>
    <property type="match status" value="1"/>
</dbReference>
<dbReference type="GO" id="GO:0008199">
    <property type="term" value="F:ferric iron binding"/>
    <property type="evidence" value="ECO:0007669"/>
    <property type="project" value="InterPro"/>
</dbReference>
<dbReference type="RefSeq" id="WP_124795934.1">
    <property type="nucleotide sequence ID" value="NZ_RQYC01000020.1"/>
</dbReference>
<dbReference type="InterPro" id="IPR015889">
    <property type="entry name" value="Intradiol_dOase_core"/>
</dbReference>
<keyword evidence="4 8" id="KW-0223">Dioxygenase</keyword>
<sequence length="284" mass="32593">MNPLTEQVIRSFQQIDNERHRFLITTLIRKLHEYVEEVQPNEDEWLNAIQFLTDTGKLCDEKRQEYILLSDVLGVSMLMDQILHEKNDVQTPSTVFGPFFAENMPVRPFAASIVKDGQGSDKPLLVRGTVRDTQGKPLSGVKMDVWQTAENGMYSGQDPEQTADNLRGVFISREDGAYAFQTILPVSYPIPSDGTVGRLLNYAQRNIWRPAHIHFKLESPQHQHLVTHLFLAGDEYLQNDAVFGVKERLIVSYRDCQADAQSREQYGINQDYRLIEYDFILTEA</sequence>
<proteinExistence type="inferred from homology"/>
<evidence type="ECO:0000256" key="4">
    <source>
        <dbReference type="ARBA" id="ARBA00022964"/>
    </source>
</evidence>
<dbReference type="Pfam" id="PF04444">
    <property type="entry name" value="Dioxygenase_N"/>
    <property type="match status" value="1"/>
</dbReference>
<comment type="caution">
    <text evidence="8">The sequence shown here is derived from an EMBL/GenBank/DDBJ whole genome shotgun (WGS) entry which is preliminary data.</text>
</comment>
<organism evidence="8 9">
    <name type="scientific">Conchiformibius steedae</name>
    <dbReference type="NCBI Taxonomy" id="153493"/>
    <lineage>
        <taxon>Bacteria</taxon>
        <taxon>Pseudomonadati</taxon>
        <taxon>Pseudomonadota</taxon>
        <taxon>Betaproteobacteria</taxon>
        <taxon>Neisseriales</taxon>
        <taxon>Neisseriaceae</taxon>
        <taxon>Conchiformibius</taxon>
    </lineage>
</organism>
<dbReference type="InterPro" id="IPR000627">
    <property type="entry name" value="Intradiol_dOase_C"/>
</dbReference>
<dbReference type="PANTHER" id="PTHR33711">
    <property type="entry name" value="DIOXYGENASE, PUTATIVE (AFU_ORTHOLOGUE AFUA_2G02910)-RELATED"/>
    <property type="match status" value="1"/>
</dbReference>
<dbReference type="PANTHER" id="PTHR33711:SF7">
    <property type="entry name" value="INTRADIOL RING-CLEAVAGE DIOXYGENASES DOMAIN-CONTAINING PROTEIN-RELATED"/>
    <property type="match status" value="1"/>
</dbReference>
<evidence type="ECO:0000256" key="1">
    <source>
        <dbReference type="ARBA" id="ARBA00001965"/>
    </source>
</evidence>
<dbReference type="GO" id="GO:0009712">
    <property type="term" value="P:catechol-containing compound metabolic process"/>
    <property type="evidence" value="ECO:0007669"/>
    <property type="project" value="InterPro"/>
</dbReference>
<dbReference type="OrthoDB" id="9800887at2"/>
<keyword evidence="3" id="KW-0479">Metal-binding</keyword>
<dbReference type="SUPFAM" id="SSF49482">
    <property type="entry name" value="Aromatic compound dioxygenase"/>
    <property type="match status" value="1"/>
</dbReference>
<keyword evidence="5" id="KW-0560">Oxidoreductase</keyword>
<protein>
    <submittedName>
        <fullName evidence="8">6-chlorohydroxyquinol-1,2-dioxygenase</fullName>
    </submittedName>
</protein>
<comment type="cofactor">
    <cofactor evidence="1">
        <name>Fe(3+)</name>
        <dbReference type="ChEBI" id="CHEBI:29034"/>
    </cofactor>
</comment>
<evidence type="ECO:0000313" key="9">
    <source>
        <dbReference type="Proteomes" id="UP000269923"/>
    </source>
</evidence>
<keyword evidence="9" id="KW-1185">Reference proteome</keyword>
<evidence type="ECO:0000256" key="2">
    <source>
        <dbReference type="ARBA" id="ARBA00007825"/>
    </source>
</evidence>
<dbReference type="STRING" id="1121352.GCA_000620925_01885"/>
<gene>
    <name evidence="8" type="ORF">EII21_09515</name>
</gene>